<dbReference type="EMBL" id="BPLR01017434">
    <property type="protein sequence ID" value="GIY91623.1"/>
    <property type="molecule type" value="Genomic_DNA"/>
</dbReference>
<dbReference type="Proteomes" id="UP001054945">
    <property type="component" value="Unassembled WGS sequence"/>
</dbReference>
<accession>A0AAV4XCU1</accession>
<keyword evidence="2" id="KW-1185">Reference proteome</keyword>
<comment type="caution">
    <text evidence="1">The sequence shown here is derived from an EMBL/GenBank/DDBJ whole genome shotgun (WGS) entry which is preliminary data.</text>
</comment>
<reference evidence="1 2" key="1">
    <citation type="submission" date="2021-06" db="EMBL/GenBank/DDBJ databases">
        <title>Caerostris extrusa draft genome.</title>
        <authorList>
            <person name="Kono N."/>
            <person name="Arakawa K."/>
        </authorList>
    </citation>
    <scope>NUCLEOTIDE SEQUENCE [LARGE SCALE GENOMIC DNA]</scope>
</reference>
<evidence type="ECO:0000313" key="2">
    <source>
        <dbReference type="Proteomes" id="UP001054945"/>
    </source>
</evidence>
<name>A0AAV4XCU1_CAEEX</name>
<evidence type="ECO:0000313" key="1">
    <source>
        <dbReference type="EMBL" id="GIY91623.1"/>
    </source>
</evidence>
<gene>
    <name evidence="1" type="ORF">CEXT_411411</name>
</gene>
<protein>
    <submittedName>
        <fullName evidence="1">Uncharacterized protein</fullName>
    </submittedName>
</protein>
<sequence>MVQDRVSENMIGNLNVPQIGCLGRSAGSARGPSTRLTGCVGPGASVPPRLLRLRFLQAAAVHGRGVCLARQPVLCKTHFYECLEGGNGSNDGRWVITFTLPIERVPPLFSSSTSSCLTSFKPFK</sequence>
<dbReference type="AlphaFoldDB" id="A0AAV4XCU1"/>
<proteinExistence type="predicted"/>
<organism evidence="1 2">
    <name type="scientific">Caerostris extrusa</name>
    <name type="common">Bark spider</name>
    <name type="synonym">Caerostris bankana</name>
    <dbReference type="NCBI Taxonomy" id="172846"/>
    <lineage>
        <taxon>Eukaryota</taxon>
        <taxon>Metazoa</taxon>
        <taxon>Ecdysozoa</taxon>
        <taxon>Arthropoda</taxon>
        <taxon>Chelicerata</taxon>
        <taxon>Arachnida</taxon>
        <taxon>Araneae</taxon>
        <taxon>Araneomorphae</taxon>
        <taxon>Entelegynae</taxon>
        <taxon>Araneoidea</taxon>
        <taxon>Araneidae</taxon>
        <taxon>Caerostris</taxon>
    </lineage>
</organism>